<feature type="region of interest" description="Disordered" evidence="1">
    <location>
        <begin position="407"/>
        <end position="507"/>
    </location>
</feature>
<dbReference type="EMBL" id="BQXS01011170">
    <property type="protein sequence ID" value="GKT36234.1"/>
    <property type="molecule type" value="Genomic_DNA"/>
</dbReference>
<comment type="caution">
    <text evidence="3">The sequence shown here is derived from an EMBL/GenBank/DDBJ whole genome shotgun (WGS) entry which is preliminary data.</text>
</comment>
<keyword evidence="4" id="KW-1185">Reference proteome</keyword>
<dbReference type="Pfam" id="PF11704">
    <property type="entry name" value="Folliculin"/>
    <property type="match status" value="1"/>
</dbReference>
<sequence length="1220" mass="134248">MEEEFDPRSPGVQRTPVVEAHTPKVHVPSTPTPIEKRVPSKLIKNQISMIITDDILIFAEFCEIDGPKFNKTWPDLGELVLNPQAKEVLKSAIQALVIRIFMADFQSHADCQDKAGPPDCVLKLMIPEIDAIAFVYLFSLRDYQARGYTRPFSFIYLTGTRSKIHSWEVRLTNIFSRLSKQLKDVSQALFTSEMEQHHNTVQKTLNFITKVEKTVQQALKIDESHGYSDDYASIISDKTSQSHAVVKDLSHAYSLSFSSVEYVFKRSKDMKHDCLNSIERLETFMAQKHQSSKLKCQDHTTSNEICSPIIAKEASIDAEDLPTLSPTFSMPDQKDADVLGGDISKGLDESGMDISVLVKTTKVEQEDEADMPSTSTPSLDEGEQSHEAIEGNTIVEKSMEAIEAAAEEVAELSNPSNKKQEEEEPSTQPPPDIPKVMDGAMEPTLSSTDDESDRDADISHEDEAAPPSPSLTETMSQTNTEDDLHPKATSSLHATEEPNESSESSFEPINELRTAPGGILIIAPIIGHKGRKKLRKIDVLCECGERELHRRKLLLDNQETSTATVGLAPGAVSCSSSSSLSSHSKNRSCLQLPVDIFNRMYDFLADLSLSISLPHYVCEFPLLSPSHRMWLQEKKNTPDGEREEEEEDGVLGESSQQDYEDNEYTYDDEEEEEAEEEVEEARGDLCPIDLVRKGRDYLRASFSYIDRSGVYVLIGNYVVGGVGDLSGLCGELGGLCGATASSSVKPITLSTSSSSSSSSSSSPSPSHSTQALSPSLSPISFLCLTPFGSLLSAERSASILSPASMSLFLGPPSTPLYAAHTYRLLLRRKRAGGGQGVSSAETADILKTKSTMPIQQRPDQIIGHVGAGLGLVRHSLGAIFPPLIHALLSQELLIVSATNHASLCALVGALSILCICIVGGREVKKRRMGQSAFKLSDNRSTLRLPYRFVEFNCEVECGKKKSKDTSRGHCDNPVSIRDFFDRHLRWSIDAVCTSPARPQIYAIHVNEKNGRNGFVHNQSHFEELRDIAQTYEHVNVLDMDNGLFFTQTKNRTSTPSTVSLVATSSPQSSCECCVYVSMCDIVRSAYLLNMISREGRAGGGDAMALQAAGVKPRDVSLVYKVAWRLNCLTVKAKKEEVGHVKGHPIHVYYGGSLEPSKPTEPCPVHPNCKKGCAVIIDMSEPSEKKHRSKPNKVDCIIRTGAVKFNPKKTKTQPIDIHFME</sequence>
<evidence type="ECO:0000259" key="2">
    <source>
        <dbReference type="PROSITE" id="PS51834"/>
    </source>
</evidence>
<feature type="domain" description="UDENN FLCN/SMCR8-type" evidence="2">
    <location>
        <begin position="45"/>
        <end position="1220"/>
    </location>
</feature>
<reference evidence="3" key="1">
    <citation type="submission" date="2022-03" db="EMBL/GenBank/DDBJ databases">
        <title>Draft genome sequence of Aduncisulcus paluster, a free-living microaerophilic Fornicata.</title>
        <authorList>
            <person name="Yuyama I."/>
            <person name="Kume K."/>
            <person name="Tamura T."/>
            <person name="Inagaki Y."/>
            <person name="Hashimoto T."/>
        </authorList>
    </citation>
    <scope>NUCLEOTIDE SEQUENCE</scope>
    <source>
        <strain evidence="3">NY0171</strain>
    </source>
</reference>
<feature type="region of interest" description="Disordered" evidence="1">
    <location>
        <begin position="634"/>
        <end position="681"/>
    </location>
</feature>
<feature type="region of interest" description="Disordered" evidence="1">
    <location>
        <begin position="747"/>
        <end position="771"/>
    </location>
</feature>
<dbReference type="InterPro" id="IPR037520">
    <property type="entry name" value="Folliculin/SMCR8_longin"/>
</dbReference>
<evidence type="ECO:0000313" key="4">
    <source>
        <dbReference type="Proteomes" id="UP001057375"/>
    </source>
</evidence>
<protein>
    <recommendedName>
        <fullName evidence="2">UDENN FLCN/SMCR8-type domain-containing protein</fullName>
    </recommendedName>
</protein>
<dbReference type="PROSITE" id="PS51834">
    <property type="entry name" value="DENN_FLCN_SMCR8"/>
    <property type="match status" value="1"/>
</dbReference>
<gene>
    <name evidence="3" type="ORF">ADUPG1_009239</name>
</gene>
<dbReference type="InterPro" id="IPR037521">
    <property type="entry name" value="FLCN/SMCR8_DENN"/>
</dbReference>
<feature type="compositionally biased region" description="Acidic residues" evidence="1">
    <location>
        <begin position="658"/>
        <end position="679"/>
    </location>
</feature>
<organism evidence="3 4">
    <name type="scientific">Aduncisulcus paluster</name>
    <dbReference type="NCBI Taxonomy" id="2918883"/>
    <lineage>
        <taxon>Eukaryota</taxon>
        <taxon>Metamonada</taxon>
        <taxon>Carpediemonas-like organisms</taxon>
        <taxon>Aduncisulcus</taxon>
    </lineage>
</organism>
<accession>A0ABQ5KXS9</accession>
<dbReference type="Proteomes" id="UP001057375">
    <property type="component" value="Unassembled WGS sequence"/>
</dbReference>
<feature type="compositionally biased region" description="Acidic residues" evidence="1">
    <location>
        <begin position="641"/>
        <end position="650"/>
    </location>
</feature>
<feature type="region of interest" description="Disordered" evidence="1">
    <location>
        <begin position="1"/>
        <end position="33"/>
    </location>
</feature>
<feature type="compositionally biased region" description="Low complexity" evidence="1">
    <location>
        <begin position="747"/>
        <end position="769"/>
    </location>
</feature>
<name>A0ABQ5KXS9_9EUKA</name>
<evidence type="ECO:0000313" key="3">
    <source>
        <dbReference type="EMBL" id="GKT36234.1"/>
    </source>
</evidence>
<proteinExistence type="predicted"/>
<feature type="region of interest" description="Disordered" evidence="1">
    <location>
        <begin position="360"/>
        <end position="386"/>
    </location>
</feature>
<evidence type="ECO:0000256" key="1">
    <source>
        <dbReference type="SAM" id="MobiDB-lite"/>
    </source>
</evidence>
<feature type="compositionally biased region" description="Polar residues" evidence="1">
    <location>
        <begin position="470"/>
        <end position="479"/>
    </location>
</feature>